<evidence type="ECO:0008006" key="3">
    <source>
        <dbReference type="Google" id="ProtNLM"/>
    </source>
</evidence>
<accession>A0A1Z2XEH7</accession>
<evidence type="ECO:0000313" key="2">
    <source>
        <dbReference type="Proteomes" id="UP000186351"/>
    </source>
</evidence>
<keyword evidence="2" id="KW-1185">Reference proteome</keyword>
<dbReference type="AlphaFoldDB" id="A0A1B1S7B3"/>
<evidence type="ECO:0000313" key="1">
    <source>
        <dbReference type="EMBL" id="ANU62681.1"/>
    </source>
</evidence>
<name>A0A1B1S7B3_9BACT</name>
<dbReference type="RefSeq" id="WP_068960064.1">
    <property type="nucleotide sequence ID" value="NZ_CAMSDF010000004.1"/>
</dbReference>
<dbReference type="PROSITE" id="PS51257">
    <property type="entry name" value="PROKAR_LIPOPROTEIN"/>
    <property type="match status" value="1"/>
</dbReference>
<dbReference type="Proteomes" id="UP000186351">
    <property type="component" value="Chromosome"/>
</dbReference>
<dbReference type="KEGG" id="pary:A4V02_02365"/>
<dbReference type="GeneID" id="65535684"/>
<protein>
    <recommendedName>
        <fullName evidence="3">Rieske domain-containing protein</fullName>
    </recommendedName>
</protein>
<dbReference type="EMBL" id="CP015402">
    <property type="protein sequence ID" value="ANU62681.1"/>
    <property type="molecule type" value="Genomic_DNA"/>
</dbReference>
<dbReference type="OrthoDB" id="1121472at2"/>
<sequence length="169" mass="18519">MPRLSYAIASAIICSLSLCSCHDTVDSERIPYAPVHVDLSGQGTWDTYGVHAFGQGRKFIRTGNSADQEPKNFHYNDLSATGFGGLLLVGDLENMPLLYDLACPVERKQSVRVSYNPDTQLATCPQCGSQYNVCEHFGSPVSGQAFQHKWGLKRYTPRPSSLGGYILAN</sequence>
<reference evidence="2" key="1">
    <citation type="submission" date="2016-04" db="EMBL/GenBank/DDBJ databases">
        <title>Complete Genome Sequences of Twelve Strains of a Stable Defined Moderately Diverse Mouse Microbiota 2 (sDMDMm2).</title>
        <authorList>
            <person name="Uchimura Y."/>
            <person name="Wyss M."/>
            <person name="Brugiroux S."/>
            <person name="Limenitakis J.P."/>
            <person name="Stecher B."/>
            <person name="McCoy K.D."/>
            <person name="Macpherson A.J."/>
        </authorList>
    </citation>
    <scope>NUCLEOTIDE SEQUENCE [LARGE SCALE GENOMIC DNA]</scope>
    <source>
        <strain evidence="2">YL27</strain>
    </source>
</reference>
<gene>
    <name evidence="1" type="ORF">A4V02_02365</name>
</gene>
<dbReference type="STRING" id="1796646.A4V02_02365"/>
<accession>A0A1B1S7B3</accession>
<organism evidence="1 2">
    <name type="scientific">Muribaculum intestinale</name>
    <dbReference type="NCBI Taxonomy" id="1796646"/>
    <lineage>
        <taxon>Bacteria</taxon>
        <taxon>Pseudomonadati</taxon>
        <taxon>Bacteroidota</taxon>
        <taxon>Bacteroidia</taxon>
        <taxon>Bacteroidales</taxon>
        <taxon>Muribaculaceae</taxon>
        <taxon>Muribaculum</taxon>
    </lineage>
</organism>
<proteinExistence type="predicted"/>